<dbReference type="RefSeq" id="WP_311370205.1">
    <property type="nucleotide sequence ID" value="NZ_JAVRHX010000012.1"/>
</dbReference>
<dbReference type="InterPro" id="IPR008613">
    <property type="entry name" value="Excalibur_Ca-bd_domain"/>
</dbReference>
<protein>
    <submittedName>
        <fullName evidence="2">Excalibur calcium-binding domain-containing protein</fullName>
    </submittedName>
</protein>
<dbReference type="Proteomes" id="UP001253545">
    <property type="component" value="Unassembled WGS sequence"/>
</dbReference>
<gene>
    <name evidence="2" type="ORF">RM552_17635</name>
</gene>
<evidence type="ECO:0000313" key="2">
    <source>
        <dbReference type="EMBL" id="MDT0596680.1"/>
    </source>
</evidence>
<proteinExistence type="predicted"/>
<evidence type="ECO:0000259" key="1">
    <source>
        <dbReference type="Pfam" id="PF05901"/>
    </source>
</evidence>
<dbReference type="Pfam" id="PF05901">
    <property type="entry name" value="Excalibur"/>
    <property type="match status" value="1"/>
</dbReference>
<sequence>MKIKHFFVSGLLVVGALALFSKVSVEPTPSVVNPSLPIEKKEAVFIQADKFNFKCDGRQHCSEMTSLEEARFFLKHCPDTKMDGDNDGEPCERQF</sequence>
<comment type="caution">
    <text evidence="2">The sequence shown here is derived from an EMBL/GenBank/DDBJ whole genome shotgun (WGS) entry which is preliminary data.</text>
</comment>
<dbReference type="EMBL" id="JAVRHX010000012">
    <property type="protein sequence ID" value="MDT0596680.1"/>
    <property type="molecule type" value="Genomic_DNA"/>
</dbReference>
<feature type="domain" description="Excalibur calcium-binding" evidence="1">
    <location>
        <begin position="58"/>
        <end position="92"/>
    </location>
</feature>
<evidence type="ECO:0000313" key="3">
    <source>
        <dbReference type="Proteomes" id="UP001253545"/>
    </source>
</evidence>
<accession>A0ABU2ZVP1</accession>
<organism evidence="2 3">
    <name type="scientific">Glaciecola petra</name>
    <dbReference type="NCBI Taxonomy" id="3075602"/>
    <lineage>
        <taxon>Bacteria</taxon>
        <taxon>Pseudomonadati</taxon>
        <taxon>Pseudomonadota</taxon>
        <taxon>Gammaproteobacteria</taxon>
        <taxon>Alteromonadales</taxon>
        <taxon>Alteromonadaceae</taxon>
        <taxon>Glaciecola</taxon>
    </lineage>
</organism>
<name>A0ABU2ZVP1_9ALTE</name>
<reference evidence="2 3" key="1">
    <citation type="submission" date="2023-09" db="EMBL/GenBank/DDBJ databases">
        <authorList>
            <person name="Rey-Velasco X."/>
        </authorList>
    </citation>
    <scope>NUCLEOTIDE SEQUENCE [LARGE SCALE GENOMIC DNA]</scope>
    <source>
        <strain evidence="2 3">P117</strain>
    </source>
</reference>
<keyword evidence="3" id="KW-1185">Reference proteome</keyword>